<comment type="cofactor">
    <cofactor evidence="1">
        <name>Mg(2+)</name>
        <dbReference type="ChEBI" id="CHEBI:18420"/>
    </cofactor>
</comment>
<evidence type="ECO:0000313" key="5">
    <source>
        <dbReference type="EMBL" id="KAH1114714.1"/>
    </source>
</evidence>
<evidence type="ECO:0000256" key="2">
    <source>
        <dbReference type="ARBA" id="ARBA00022723"/>
    </source>
</evidence>
<dbReference type="EMBL" id="JAIQCV010000003">
    <property type="protein sequence ID" value="KAH1114714.1"/>
    <property type="molecule type" value="Genomic_DNA"/>
</dbReference>
<dbReference type="InterPro" id="IPR036691">
    <property type="entry name" value="Endo/exonu/phosph_ase_sf"/>
</dbReference>
<keyword evidence="6" id="KW-1185">Reference proteome</keyword>
<dbReference type="InterPro" id="IPR004808">
    <property type="entry name" value="AP_endonuc_1"/>
</dbReference>
<name>A0A9D3W749_9ROSI</name>
<reference evidence="5 6" key="1">
    <citation type="journal article" date="2021" name="Plant Biotechnol. J.">
        <title>Multi-omics assisted identification of the key and species-specific regulatory components of drought-tolerant mechanisms in Gossypium stocksii.</title>
        <authorList>
            <person name="Yu D."/>
            <person name="Ke L."/>
            <person name="Zhang D."/>
            <person name="Wu Y."/>
            <person name="Sun Y."/>
            <person name="Mei J."/>
            <person name="Sun J."/>
            <person name="Sun Y."/>
        </authorList>
    </citation>
    <scope>NUCLEOTIDE SEQUENCE [LARGE SCALE GENOMIC DNA]</scope>
    <source>
        <strain evidence="6">cv. E1</strain>
        <tissue evidence="5">Leaf</tissue>
    </source>
</reference>
<proteinExistence type="predicted"/>
<sequence>MKIVSWNIRGLGTEVKIAMVKSLVCKHRVLQESKLEVVSGDLIRRIWGDDNFDFRYAVASGRSGGLITIWDKSILLLKKKFRGNRFIMLERTWLTKGWDGVLINVYAPNSLSEQRNFWAELMTFRSQFAKHWIMGVILMQLGIRTKEVIVWGC</sequence>
<evidence type="ECO:0000256" key="3">
    <source>
        <dbReference type="ARBA" id="ARBA00022801"/>
    </source>
</evidence>
<organism evidence="5 6">
    <name type="scientific">Gossypium stocksii</name>
    <dbReference type="NCBI Taxonomy" id="47602"/>
    <lineage>
        <taxon>Eukaryota</taxon>
        <taxon>Viridiplantae</taxon>
        <taxon>Streptophyta</taxon>
        <taxon>Embryophyta</taxon>
        <taxon>Tracheophyta</taxon>
        <taxon>Spermatophyta</taxon>
        <taxon>Magnoliopsida</taxon>
        <taxon>eudicotyledons</taxon>
        <taxon>Gunneridae</taxon>
        <taxon>Pentapetalae</taxon>
        <taxon>rosids</taxon>
        <taxon>malvids</taxon>
        <taxon>Malvales</taxon>
        <taxon>Malvaceae</taxon>
        <taxon>Malvoideae</taxon>
        <taxon>Gossypium</taxon>
    </lineage>
</organism>
<keyword evidence="2" id="KW-0479">Metal-binding</keyword>
<evidence type="ECO:0000313" key="6">
    <source>
        <dbReference type="Proteomes" id="UP000828251"/>
    </source>
</evidence>
<dbReference type="Proteomes" id="UP000828251">
    <property type="component" value="Unassembled WGS sequence"/>
</dbReference>
<protein>
    <recommendedName>
        <fullName evidence="7">Endonuclease/exonuclease/phosphatase domain-containing protein</fullName>
    </recommendedName>
</protein>
<dbReference type="GO" id="GO:0005634">
    <property type="term" value="C:nucleus"/>
    <property type="evidence" value="ECO:0007669"/>
    <property type="project" value="TreeGrafter"/>
</dbReference>
<dbReference type="SUPFAM" id="SSF56219">
    <property type="entry name" value="DNase I-like"/>
    <property type="match status" value="1"/>
</dbReference>
<dbReference type="GO" id="GO:0008311">
    <property type="term" value="F:double-stranded DNA 3'-5' DNA exonuclease activity"/>
    <property type="evidence" value="ECO:0007669"/>
    <property type="project" value="TreeGrafter"/>
</dbReference>
<keyword evidence="4" id="KW-0460">Magnesium</keyword>
<dbReference type="GO" id="GO:0006284">
    <property type="term" value="P:base-excision repair"/>
    <property type="evidence" value="ECO:0007669"/>
    <property type="project" value="TreeGrafter"/>
</dbReference>
<dbReference type="GO" id="GO:0008081">
    <property type="term" value="F:phosphoric diester hydrolase activity"/>
    <property type="evidence" value="ECO:0007669"/>
    <property type="project" value="TreeGrafter"/>
</dbReference>
<dbReference type="PANTHER" id="PTHR22748:SF11">
    <property type="entry name" value="OS07G0184032 PROTEIN"/>
    <property type="match status" value="1"/>
</dbReference>
<gene>
    <name evidence="5" type="ORF">J1N35_008092</name>
</gene>
<keyword evidence="3" id="KW-0378">Hydrolase</keyword>
<evidence type="ECO:0008006" key="7">
    <source>
        <dbReference type="Google" id="ProtNLM"/>
    </source>
</evidence>
<evidence type="ECO:0000256" key="1">
    <source>
        <dbReference type="ARBA" id="ARBA00001946"/>
    </source>
</evidence>
<dbReference type="PANTHER" id="PTHR22748">
    <property type="entry name" value="AP ENDONUCLEASE"/>
    <property type="match status" value="1"/>
</dbReference>
<comment type="caution">
    <text evidence="5">The sequence shown here is derived from an EMBL/GenBank/DDBJ whole genome shotgun (WGS) entry which is preliminary data.</text>
</comment>
<evidence type="ECO:0000256" key="4">
    <source>
        <dbReference type="ARBA" id="ARBA00022842"/>
    </source>
</evidence>
<dbReference type="OrthoDB" id="1881450at2759"/>
<dbReference type="GO" id="GO:0046872">
    <property type="term" value="F:metal ion binding"/>
    <property type="evidence" value="ECO:0007669"/>
    <property type="project" value="UniProtKB-KW"/>
</dbReference>
<dbReference type="GO" id="GO:0003906">
    <property type="term" value="F:DNA-(apurinic or apyrimidinic site) endonuclease activity"/>
    <property type="evidence" value="ECO:0007669"/>
    <property type="project" value="TreeGrafter"/>
</dbReference>
<dbReference type="AlphaFoldDB" id="A0A9D3W749"/>
<accession>A0A9D3W749</accession>
<dbReference type="Gene3D" id="3.60.10.10">
    <property type="entry name" value="Endonuclease/exonuclease/phosphatase"/>
    <property type="match status" value="1"/>
</dbReference>